<dbReference type="EMBL" id="LANI01000002">
    <property type="protein sequence ID" value="KKJ78169.1"/>
    <property type="molecule type" value="Genomic_DNA"/>
</dbReference>
<sequence>MNRLKVFGVANFVGKDGEPGNNLSAFRRQFGGFQLFIACVYFQVIPFLAKITEVSWFEGVLLWY</sequence>
<gene>
    <name evidence="2" type="ORF">WH95_02150</name>
</gene>
<accession>A0A0M2RCM1</accession>
<name>A0A0M2RCM1_9PROT</name>
<keyword evidence="1" id="KW-1133">Transmembrane helix</keyword>
<evidence type="ECO:0000313" key="3">
    <source>
        <dbReference type="Proteomes" id="UP000034491"/>
    </source>
</evidence>
<proteinExistence type="predicted"/>
<reference evidence="2 3" key="1">
    <citation type="submission" date="2015-03" db="EMBL/GenBank/DDBJ databases">
        <title>Genome sequence of Kiloniella sp. P1-1, isolated from the gut microflora of Pacific white shrimp, Penaeus vannamei.</title>
        <authorList>
            <person name="Shao Z."/>
            <person name="Wang L."/>
            <person name="Li X."/>
        </authorList>
    </citation>
    <scope>NUCLEOTIDE SEQUENCE [LARGE SCALE GENOMIC DNA]</scope>
    <source>
        <strain evidence="2 3">P1-1</strain>
    </source>
</reference>
<dbReference type="Proteomes" id="UP000034491">
    <property type="component" value="Unassembled WGS sequence"/>
</dbReference>
<evidence type="ECO:0000256" key="1">
    <source>
        <dbReference type="SAM" id="Phobius"/>
    </source>
</evidence>
<evidence type="ECO:0000313" key="2">
    <source>
        <dbReference type="EMBL" id="KKJ78169.1"/>
    </source>
</evidence>
<keyword evidence="3" id="KW-1185">Reference proteome</keyword>
<keyword evidence="1" id="KW-0812">Transmembrane</keyword>
<feature type="transmembrane region" description="Helical" evidence="1">
    <location>
        <begin position="30"/>
        <end position="49"/>
    </location>
</feature>
<comment type="caution">
    <text evidence="2">The sequence shown here is derived from an EMBL/GenBank/DDBJ whole genome shotgun (WGS) entry which is preliminary data.</text>
</comment>
<organism evidence="2 3">
    <name type="scientific">Kiloniella litopenaei</name>
    <dbReference type="NCBI Taxonomy" id="1549748"/>
    <lineage>
        <taxon>Bacteria</taxon>
        <taxon>Pseudomonadati</taxon>
        <taxon>Pseudomonadota</taxon>
        <taxon>Alphaproteobacteria</taxon>
        <taxon>Rhodospirillales</taxon>
        <taxon>Kiloniellaceae</taxon>
        <taxon>Kiloniella</taxon>
    </lineage>
</organism>
<keyword evidence="1" id="KW-0472">Membrane</keyword>
<dbReference type="AlphaFoldDB" id="A0A0M2RCM1"/>
<protein>
    <submittedName>
        <fullName evidence="2">Uncharacterized protein</fullName>
    </submittedName>
</protein>